<dbReference type="EMBL" id="CP018632">
    <property type="protein sequence ID" value="ASJ74563.1"/>
    <property type="molecule type" value="Genomic_DNA"/>
</dbReference>
<feature type="signal peptide" evidence="1">
    <location>
        <begin position="1"/>
        <end position="25"/>
    </location>
</feature>
<keyword evidence="1" id="KW-0732">Signal</keyword>
<proteinExistence type="predicted"/>
<feature type="chain" id="PRO_5016436091" description="FAD:protein FMN transferase" evidence="1">
    <location>
        <begin position="26"/>
        <end position="155"/>
    </location>
</feature>
<protein>
    <recommendedName>
        <fullName evidence="4">FAD:protein FMN transferase</fullName>
    </recommendedName>
</protein>
<sequence length="155" mass="17248">MWNKLTLLTSLVSASLVLLINSACSEPSNSIQVRLHNKGQTHQLDASSRTILQTIAQIETSLISADSVLRLAVDKHFINRIINEQSALEILYPTIREFETAFNGKWLTLDRILVPLNGEFADNVTTIFHGTRNYTSGPLSHQRPLPLSVTEGLLL</sequence>
<dbReference type="Proteomes" id="UP000250079">
    <property type="component" value="Chromosome"/>
</dbReference>
<evidence type="ECO:0008006" key="4">
    <source>
        <dbReference type="Google" id="ProtNLM"/>
    </source>
</evidence>
<organism evidence="2 3">
    <name type="scientific">Granulosicoccus antarcticus IMCC3135</name>
    <dbReference type="NCBI Taxonomy" id="1192854"/>
    <lineage>
        <taxon>Bacteria</taxon>
        <taxon>Pseudomonadati</taxon>
        <taxon>Pseudomonadota</taxon>
        <taxon>Gammaproteobacteria</taxon>
        <taxon>Chromatiales</taxon>
        <taxon>Granulosicoccaceae</taxon>
        <taxon>Granulosicoccus</taxon>
    </lineage>
</organism>
<reference evidence="2 3" key="1">
    <citation type="submission" date="2016-12" db="EMBL/GenBank/DDBJ databases">
        <authorList>
            <person name="Song W.-J."/>
            <person name="Kurnit D.M."/>
        </authorList>
    </citation>
    <scope>NUCLEOTIDE SEQUENCE [LARGE SCALE GENOMIC DNA]</scope>
    <source>
        <strain evidence="2 3">IMCC3135</strain>
    </source>
</reference>
<gene>
    <name evidence="2" type="ORF">IMCC3135_22465</name>
</gene>
<evidence type="ECO:0000256" key="1">
    <source>
        <dbReference type="SAM" id="SignalP"/>
    </source>
</evidence>
<evidence type="ECO:0000313" key="3">
    <source>
        <dbReference type="Proteomes" id="UP000250079"/>
    </source>
</evidence>
<evidence type="ECO:0000313" key="2">
    <source>
        <dbReference type="EMBL" id="ASJ74563.1"/>
    </source>
</evidence>
<dbReference type="RefSeq" id="WP_157736189.1">
    <property type="nucleotide sequence ID" value="NZ_CP018632.1"/>
</dbReference>
<accession>A0A2Z2NTG9</accession>
<dbReference type="KEGG" id="gai:IMCC3135_22465"/>
<name>A0A2Z2NTG9_9GAMM</name>
<dbReference type="AlphaFoldDB" id="A0A2Z2NTG9"/>
<keyword evidence="3" id="KW-1185">Reference proteome</keyword>